<dbReference type="Proteomes" id="UP000600365">
    <property type="component" value="Unassembled WGS sequence"/>
</dbReference>
<reference evidence="1 2" key="1">
    <citation type="journal article" date="2014" name="Int. J. Syst. Evol. Microbiol.">
        <title>Complete genome sequence of Corynebacterium casei LMG S-19264T (=DSM 44701T), isolated from a smear-ripened cheese.</title>
        <authorList>
            <consortium name="US DOE Joint Genome Institute (JGI-PGF)"/>
            <person name="Walter F."/>
            <person name="Albersmeier A."/>
            <person name="Kalinowski J."/>
            <person name="Ruckert C."/>
        </authorList>
    </citation>
    <scope>NUCLEOTIDE SEQUENCE [LARGE SCALE GENOMIC DNA]</scope>
    <source>
        <strain evidence="1 2">CGMCC 4.7111</strain>
    </source>
</reference>
<accession>A0A918D9G4</accession>
<comment type="caution">
    <text evidence="1">The sequence shown here is derived from an EMBL/GenBank/DDBJ whole genome shotgun (WGS) entry which is preliminary data.</text>
</comment>
<organism evidence="1 2">
    <name type="scientific">Streptomyces albiflavescens</name>
    <dbReference type="NCBI Taxonomy" id="1623582"/>
    <lineage>
        <taxon>Bacteria</taxon>
        <taxon>Bacillati</taxon>
        <taxon>Actinomycetota</taxon>
        <taxon>Actinomycetes</taxon>
        <taxon>Kitasatosporales</taxon>
        <taxon>Streptomycetaceae</taxon>
        <taxon>Streptomyces</taxon>
    </lineage>
</organism>
<keyword evidence="2" id="KW-1185">Reference proteome</keyword>
<dbReference type="AlphaFoldDB" id="A0A918D9G4"/>
<dbReference type="InterPro" id="IPR046828">
    <property type="entry name" value="RepSA"/>
</dbReference>
<name>A0A918D9G4_9ACTN</name>
<protein>
    <submittedName>
        <fullName evidence="1">Uncharacterized protein</fullName>
    </submittedName>
</protein>
<evidence type="ECO:0000313" key="2">
    <source>
        <dbReference type="Proteomes" id="UP000600365"/>
    </source>
</evidence>
<proteinExistence type="predicted"/>
<dbReference type="Pfam" id="PF20199">
    <property type="entry name" value="RepSA"/>
    <property type="match status" value="1"/>
</dbReference>
<gene>
    <name evidence="1" type="ORF">GCM10011579_084710</name>
</gene>
<dbReference type="EMBL" id="BMMM01000022">
    <property type="protein sequence ID" value="GGN89625.1"/>
    <property type="molecule type" value="Genomic_DNA"/>
</dbReference>
<evidence type="ECO:0000313" key="1">
    <source>
        <dbReference type="EMBL" id="GGN89625.1"/>
    </source>
</evidence>
<sequence length="103" mass="11421">MHLLAPRRPSRLRTPPPAGWAHTLGYRGHILTKSRAYSTTYAALRAERARHVGHDDIPDAVTERHWRYVGSGHTPGAALVAAGVAEDIATSREIIREAHEMPR</sequence>